<comment type="caution">
    <text evidence="5">The sequence shown here is derived from an EMBL/GenBank/DDBJ whole genome shotgun (WGS) entry which is preliminary data.</text>
</comment>
<comment type="subunit">
    <text evidence="2">Homotetramer.</text>
</comment>
<dbReference type="GO" id="GO:0003697">
    <property type="term" value="F:single-stranded DNA binding"/>
    <property type="evidence" value="ECO:0007669"/>
    <property type="project" value="UniProtKB-UniRule"/>
</dbReference>
<evidence type="ECO:0000256" key="1">
    <source>
        <dbReference type="ARBA" id="ARBA00023125"/>
    </source>
</evidence>
<gene>
    <name evidence="5" type="primary">ssb</name>
    <name evidence="5" type="ORF">DB44_DK00130</name>
</gene>
<reference evidence="5 6" key="1">
    <citation type="journal article" date="2014" name="Mol. Biol. Evol.">
        <title>Massive expansion of Ubiquitination-related gene families within the Chlamydiae.</title>
        <authorList>
            <person name="Domman D."/>
            <person name="Collingro A."/>
            <person name="Lagkouvardos I."/>
            <person name="Gehre L."/>
            <person name="Weinmaier T."/>
            <person name="Rattei T."/>
            <person name="Subtil A."/>
            <person name="Horn M."/>
        </authorList>
    </citation>
    <scope>NUCLEOTIDE SEQUENCE [LARGE SCALE GENOMIC DNA]</scope>
    <source>
        <strain evidence="5 6">EI2</strain>
    </source>
</reference>
<dbReference type="PATRIC" id="fig|362787.3.peg.1391"/>
<proteinExistence type="inferred from homology"/>
<dbReference type="AlphaFoldDB" id="A0A0C1JLP1"/>
<dbReference type="HAMAP" id="MF_00984">
    <property type="entry name" value="SSB"/>
    <property type="match status" value="1"/>
</dbReference>
<dbReference type="Gene3D" id="2.40.50.140">
    <property type="entry name" value="Nucleic acid-binding proteins"/>
    <property type="match status" value="1"/>
</dbReference>
<dbReference type="InterPro" id="IPR011344">
    <property type="entry name" value="ssDNA-bd"/>
</dbReference>
<evidence type="ECO:0000256" key="2">
    <source>
        <dbReference type="HAMAP-Rule" id="MF_00984"/>
    </source>
</evidence>
<dbReference type="SUPFAM" id="SSF50249">
    <property type="entry name" value="Nucleic acid-binding proteins"/>
    <property type="match status" value="1"/>
</dbReference>
<evidence type="ECO:0000256" key="3">
    <source>
        <dbReference type="PIRNR" id="PIRNR002070"/>
    </source>
</evidence>
<dbReference type="InterPro" id="IPR000424">
    <property type="entry name" value="Primosome_PriB/ssb"/>
</dbReference>
<dbReference type="InterPro" id="IPR012340">
    <property type="entry name" value="NA-bd_OB-fold"/>
</dbReference>
<dbReference type="PANTHER" id="PTHR10302">
    <property type="entry name" value="SINGLE-STRANDED DNA-BINDING PROTEIN"/>
    <property type="match status" value="1"/>
</dbReference>
<dbReference type="PROSITE" id="PS50935">
    <property type="entry name" value="SSB"/>
    <property type="match status" value="1"/>
</dbReference>
<name>A0A0C1JLP1_9BACT</name>
<comment type="caution">
    <text evidence="2">Lacks conserved residue(s) required for the propagation of feature annotation.</text>
</comment>
<protein>
    <recommendedName>
        <fullName evidence="2 3">Single-stranded DNA-binding protein</fullName>
        <shortName evidence="2">SSB</shortName>
    </recommendedName>
</protein>
<evidence type="ECO:0000313" key="6">
    <source>
        <dbReference type="Proteomes" id="UP000031465"/>
    </source>
</evidence>
<sequence length="158" mass="17453">MFIVNIAGRLGKDPEARFTPSGQKVTAFTIATNHRKGKEDITIWVRVTVWGDRLDKIISYLKKGSAVIVVGKMNPPSSYTDKEGRTQISLEVTADMIEFSPFGNPDRAEQGNVATQGSEQMPYDQNAYNRPQPNYGSYSATGQGHSQHTTIDDDALPF</sequence>
<dbReference type="PANTHER" id="PTHR10302:SF27">
    <property type="entry name" value="SINGLE-STRANDED DNA-BINDING PROTEIN"/>
    <property type="match status" value="1"/>
</dbReference>
<dbReference type="EMBL" id="JSAN01000083">
    <property type="protein sequence ID" value="KIC71486.1"/>
    <property type="molecule type" value="Genomic_DNA"/>
</dbReference>
<dbReference type="NCBIfam" id="NF004948">
    <property type="entry name" value="PRK06293.1"/>
    <property type="match status" value="1"/>
</dbReference>
<organism evidence="5 6">
    <name type="scientific">Candidatus Protochlamydia amoebophila</name>
    <dbReference type="NCBI Taxonomy" id="362787"/>
    <lineage>
        <taxon>Bacteria</taxon>
        <taxon>Pseudomonadati</taxon>
        <taxon>Chlamydiota</taxon>
        <taxon>Chlamydiia</taxon>
        <taxon>Parachlamydiales</taxon>
        <taxon>Parachlamydiaceae</taxon>
        <taxon>Candidatus Protochlamydia</taxon>
    </lineage>
</organism>
<keyword evidence="1 2" id="KW-0238">DNA-binding</keyword>
<dbReference type="NCBIfam" id="TIGR00621">
    <property type="entry name" value="ssb"/>
    <property type="match status" value="1"/>
</dbReference>
<dbReference type="PIRSF" id="PIRSF002070">
    <property type="entry name" value="SSB"/>
    <property type="match status" value="1"/>
</dbReference>
<dbReference type="Proteomes" id="UP000031465">
    <property type="component" value="Unassembled WGS sequence"/>
</dbReference>
<dbReference type="Pfam" id="PF00436">
    <property type="entry name" value="SSB"/>
    <property type="match status" value="1"/>
</dbReference>
<feature type="region of interest" description="Disordered" evidence="4">
    <location>
        <begin position="101"/>
        <end position="158"/>
    </location>
</feature>
<evidence type="ECO:0000256" key="4">
    <source>
        <dbReference type="SAM" id="MobiDB-lite"/>
    </source>
</evidence>
<dbReference type="RefSeq" id="WP_011175654.1">
    <property type="nucleotide sequence ID" value="NZ_JSAN01000083.1"/>
</dbReference>
<accession>A0A0C1JLP1</accession>
<dbReference type="OMA" id="QYVCEDV"/>
<dbReference type="GO" id="GO:0009295">
    <property type="term" value="C:nucleoid"/>
    <property type="evidence" value="ECO:0007669"/>
    <property type="project" value="TreeGrafter"/>
</dbReference>
<dbReference type="CDD" id="cd04496">
    <property type="entry name" value="SSB_OBF"/>
    <property type="match status" value="1"/>
</dbReference>
<dbReference type="GO" id="GO:0006260">
    <property type="term" value="P:DNA replication"/>
    <property type="evidence" value="ECO:0007669"/>
    <property type="project" value="InterPro"/>
</dbReference>
<feature type="compositionally biased region" description="Polar residues" evidence="4">
    <location>
        <begin position="126"/>
        <end position="149"/>
    </location>
</feature>
<evidence type="ECO:0000313" key="5">
    <source>
        <dbReference type="EMBL" id="KIC71486.1"/>
    </source>
</evidence>